<dbReference type="AlphaFoldDB" id="A0A2M7B9C4"/>
<comment type="caution">
    <text evidence="1">The sequence shown here is derived from an EMBL/GenBank/DDBJ whole genome shotgun (WGS) entry which is preliminary data.</text>
</comment>
<dbReference type="Gene3D" id="3.30.1490.300">
    <property type="match status" value="1"/>
</dbReference>
<accession>A0A2M7B9C4</accession>
<dbReference type="EMBL" id="PEVG01000008">
    <property type="protein sequence ID" value="PIU99722.1"/>
    <property type="molecule type" value="Genomic_DNA"/>
</dbReference>
<dbReference type="PANTHER" id="PTHR32432">
    <property type="entry name" value="CELL DIVISION PROTEIN FTSA-RELATED"/>
    <property type="match status" value="1"/>
</dbReference>
<sequence length="377" mass="41400">MDVQFFKKLSIPKKFLFWTPSAQNVVGIDIGTSSVKIVQLKREKERAILETYGALAVGPYAKLKIGQAAYLPEARAVEMIKDLFKESGAKSKDVAVSVSLRNTFVTTIELPSSARTNIGDIVSLEARRYIPLPMSEVVLDWWVIPLALESGEMAENSATAQKRDMTEVLLVAIFKEAIENYKNMIAKAGLNIKLFEIEIFSAIRSCIGRETSPVLLMDLGASVTKMAIVDYGVVRLVKTFDRGSQDLTLALSNSLGIDFERAEETKQEIGFSSRPEHKEIASIIGPISQYIFFEANRFVMDYRRKNNRSVGKVILTGGGALLKGVTDMAVKSFGIEVVLGDPFIKVEYPAFLQAVLKGTGPTFATALGLAIRGLQSS</sequence>
<dbReference type="PIRSF" id="PIRSF019169">
    <property type="entry name" value="PilM"/>
    <property type="match status" value="1"/>
</dbReference>
<dbReference type="PANTHER" id="PTHR32432:SF3">
    <property type="entry name" value="ETHANOLAMINE UTILIZATION PROTEIN EUTJ"/>
    <property type="match status" value="1"/>
</dbReference>
<evidence type="ECO:0008006" key="3">
    <source>
        <dbReference type="Google" id="ProtNLM"/>
    </source>
</evidence>
<organism evidence="1 2">
    <name type="scientific">Candidatus Tagabacteria bacterium CG03_land_8_20_14_0_80_41_22</name>
    <dbReference type="NCBI Taxonomy" id="1975020"/>
    <lineage>
        <taxon>Bacteria</taxon>
        <taxon>Candidatus Tagaibacteriota</taxon>
    </lineage>
</organism>
<evidence type="ECO:0000313" key="2">
    <source>
        <dbReference type="Proteomes" id="UP000228561"/>
    </source>
</evidence>
<dbReference type="InterPro" id="IPR005883">
    <property type="entry name" value="PilM"/>
</dbReference>
<dbReference type="NCBIfam" id="TIGR01175">
    <property type="entry name" value="pilM"/>
    <property type="match status" value="1"/>
</dbReference>
<dbReference type="Gene3D" id="3.30.420.40">
    <property type="match status" value="2"/>
</dbReference>
<dbReference type="CDD" id="cd24049">
    <property type="entry name" value="ASKHA_NBD_PilM"/>
    <property type="match status" value="1"/>
</dbReference>
<dbReference type="InterPro" id="IPR043129">
    <property type="entry name" value="ATPase_NBD"/>
</dbReference>
<dbReference type="InterPro" id="IPR050696">
    <property type="entry name" value="FtsA/MreB"/>
</dbReference>
<proteinExistence type="predicted"/>
<reference evidence="2" key="1">
    <citation type="submission" date="2017-09" db="EMBL/GenBank/DDBJ databases">
        <title>Depth-based differentiation of microbial function through sediment-hosted aquifers and enrichment of novel symbionts in the deep terrestrial subsurface.</title>
        <authorList>
            <person name="Probst A.J."/>
            <person name="Ladd B."/>
            <person name="Jarett J.K."/>
            <person name="Geller-Mcgrath D.E."/>
            <person name="Sieber C.M.K."/>
            <person name="Emerson J.B."/>
            <person name="Anantharaman K."/>
            <person name="Thomas B.C."/>
            <person name="Malmstrom R."/>
            <person name="Stieglmeier M."/>
            <person name="Klingl A."/>
            <person name="Woyke T."/>
            <person name="Ryan C.M."/>
            <person name="Banfield J.F."/>
        </authorList>
    </citation>
    <scope>NUCLEOTIDE SEQUENCE [LARGE SCALE GENOMIC DNA]</scope>
</reference>
<dbReference type="SUPFAM" id="SSF53067">
    <property type="entry name" value="Actin-like ATPase domain"/>
    <property type="match status" value="2"/>
</dbReference>
<gene>
    <name evidence="1" type="ORF">COS58_00830</name>
</gene>
<protein>
    <recommendedName>
        <fullName evidence="3">SHS2 domain-containing protein</fullName>
    </recommendedName>
</protein>
<name>A0A2M7B9C4_9BACT</name>
<evidence type="ECO:0000313" key="1">
    <source>
        <dbReference type="EMBL" id="PIU99722.1"/>
    </source>
</evidence>
<dbReference type="Proteomes" id="UP000228561">
    <property type="component" value="Unassembled WGS sequence"/>
</dbReference>
<dbReference type="Pfam" id="PF11104">
    <property type="entry name" value="PilM_2"/>
    <property type="match status" value="1"/>
</dbReference>